<keyword evidence="6 7" id="KW-0472">Membrane</keyword>
<dbReference type="AlphaFoldDB" id="A0A8J3EL22"/>
<comment type="subcellular location">
    <subcellularLocation>
        <location evidence="1">Cell membrane</location>
        <topology evidence="1">Multi-pass membrane protein</topology>
    </subcellularLocation>
</comment>
<sequence length="483" mass="52014">MKYREALPHQPYNKVAIAALLLAGAFIAILNQTLMITAIPPIMAEMHITANSAQWLTTVFMLVNGIMIPVSAFLLQRFSTRKLFISAMSIFAFGTLVAGIAPNFEFLLVGRVIQSSGAGIMLPLMQTVFLLIFPINRRGTVMGYIGLVISFAPAIGPAFSGWVIAHHSWRLLFFIILPIALIDIVVAFFAMRNVTELTHPKVDVIAIIFSSFGFGGLLYGFTCAGNNGWGATSTVLSLGIGAIALTAFILRELKHKAPMLEFRVFKNFIFTLGTGIAMIGFMGLIGAETLIPLYMQNMREFSPMESGIAILPGALVSGIMAPITGRIFDKIGARLLAITGLTIVTLSSFCFTFLDTETSFAYITVMYAIRMFGLSMVMMPVTTAGLNQLSQHLIPHGAAMVNTMQQVSASIGTAILVTIQTTIAVSAKASATVANPAIHGVNVAFVVVTILTVIALGLSFCIKRPEAKMRNKKGRIKFGLGKS</sequence>
<dbReference type="PANTHER" id="PTHR42718:SF24">
    <property type="entry name" value="MAJOR FACILITATOR SUPERFAMILY (MFS) PROFILE DOMAIN-CONTAINING PROTEIN"/>
    <property type="match status" value="1"/>
</dbReference>
<feature type="transmembrane region" description="Helical" evidence="7">
    <location>
        <begin position="407"/>
        <end position="425"/>
    </location>
</feature>
<evidence type="ECO:0000256" key="3">
    <source>
        <dbReference type="ARBA" id="ARBA00022475"/>
    </source>
</evidence>
<feature type="transmembrane region" description="Helical" evidence="7">
    <location>
        <begin position="202"/>
        <end position="222"/>
    </location>
</feature>
<dbReference type="PROSITE" id="PS50850">
    <property type="entry name" value="MFS"/>
    <property type="match status" value="1"/>
</dbReference>
<evidence type="ECO:0000256" key="7">
    <source>
        <dbReference type="SAM" id="Phobius"/>
    </source>
</evidence>
<feature type="transmembrane region" description="Helical" evidence="7">
    <location>
        <begin position="360"/>
        <end position="386"/>
    </location>
</feature>
<dbReference type="InterPro" id="IPR004638">
    <property type="entry name" value="EmrB-like"/>
</dbReference>
<feature type="transmembrane region" description="Helical" evidence="7">
    <location>
        <begin position="113"/>
        <end position="132"/>
    </location>
</feature>
<protein>
    <submittedName>
        <fullName evidence="9">Putative MFS-type transporter YcnB</fullName>
    </submittedName>
</protein>
<evidence type="ECO:0000256" key="5">
    <source>
        <dbReference type="ARBA" id="ARBA00022989"/>
    </source>
</evidence>
<accession>A0A8J3EL22</accession>
<reference evidence="9" key="2">
    <citation type="submission" date="2020-09" db="EMBL/GenBank/DDBJ databases">
        <authorList>
            <person name="Sun Q."/>
            <person name="Zhou Y."/>
        </authorList>
    </citation>
    <scope>NUCLEOTIDE SEQUENCE</scope>
    <source>
        <strain evidence="9">CGMCC 1.12777</strain>
    </source>
</reference>
<feature type="transmembrane region" description="Helical" evidence="7">
    <location>
        <begin position="228"/>
        <end position="250"/>
    </location>
</feature>
<evidence type="ECO:0000256" key="2">
    <source>
        <dbReference type="ARBA" id="ARBA00022448"/>
    </source>
</evidence>
<dbReference type="Gene3D" id="1.20.1250.20">
    <property type="entry name" value="MFS general substrate transporter like domains"/>
    <property type="match status" value="1"/>
</dbReference>
<gene>
    <name evidence="9" type="primary">ycnB</name>
    <name evidence="9" type="ORF">GCM10007096_09960</name>
</gene>
<organism evidence="9 10">
    <name type="scientific">Pullulanibacillus pueri</name>
    <dbReference type="NCBI Taxonomy" id="1437324"/>
    <lineage>
        <taxon>Bacteria</taxon>
        <taxon>Bacillati</taxon>
        <taxon>Bacillota</taxon>
        <taxon>Bacilli</taxon>
        <taxon>Bacillales</taxon>
        <taxon>Sporolactobacillaceae</taxon>
        <taxon>Pullulanibacillus</taxon>
    </lineage>
</organism>
<dbReference type="InterPro" id="IPR011701">
    <property type="entry name" value="MFS"/>
</dbReference>
<dbReference type="Pfam" id="PF07690">
    <property type="entry name" value="MFS_1"/>
    <property type="match status" value="1"/>
</dbReference>
<feature type="transmembrane region" description="Helical" evidence="7">
    <location>
        <begin position="335"/>
        <end position="354"/>
    </location>
</feature>
<feature type="transmembrane region" description="Helical" evidence="7">
    <location>
        <begin position="12"/>
        <end position="35"/>
    </location>
</feature>
<dbReference type="GO" id="GO:0005886">
    <property type="term" value="C:plasma membrane"/>
    <property type="evidence" value="ECO:0007669"/>
    <property type="project" value="UniProtKB-SubCell"/>
</dbReference>
<evidence type="ECO:0000259" key="8">
    <source>
        <dbReference type="PROSITE" id="PS50850"/>
    </source>
</evidence>
<feature type="transmembrane region" description="Helical" evidence="7">
    <location>
        <begin position="144"/>
        <end position="165"/>
    </location>
</feature>
<dbReference type="InterPro" id="IPR036259">
    <property type="entry name" value="MFS_trans_sf"/>
</dbReference>
<evidence type="ECO:0000256" key="1">
    <source>
        <dbReference type="ARBA" id="ARBA00004651"/>
    </source>
</evidence>
<reference evidence="9" key="1">
    <citation type="journal article" date="2014" name="Int. J. Syst. Evol. Microbiol.">
        <title>Complete genome sequence of Corynebacterium casei LMG S-19264T (=DSM 44701T), isolated from a smear-ripened cheese.</title>
        <authorList>
            <consortium name="US DOE Joint Genome Institute (JGI-PGF)"/>
            <person name="Walter F."/>
            <person name="Albersmeier A."/>
            <person name="Kalinowski J."/>
            <person name="Ruckert C."/>
        </authorList>
    </citation>
    <scope>NUCLEOTIDE SEQUENCE</scope>
    <source>
        <strain evidence="9">CGMCC 1.12777</strain>
    </source>
</reference>
<feature type="transmembrane region" description="Helical" evidence="7">
    <location>
        <begin position="437"/>
        <end position="462"/>
    </location>
</feature>
<keyword evidence="4 7" id="KW-0812">Transmembrane</keyword>
<dbReference type="InterPro" id="IPR020846">
    <property type="entry name" value="MFS_dom"/>
</dbReference>
<dbReference type="PANTHER" id="PTHR42718">
    <property type="entry name" value="MAJOR FACILITATOR SUPERFAMILY MULTIDRUG TRANSPORTER MFSC"/>
    <property type="match status" value="1"/>
</dbReference>
<feature type="transmembrane region" description="Helical" evidence="7">
    <location>
        <begin position="55"/>
        <end position="76"/>
    </location>
</feature>
<feature type="domain" description="Major facilitator superfamily (MFS) profile" evidence="8">
    <location>
        <begin position="17"/>
        <end position="467"/>
    </location>
</feature>
<dbReference type="PRINTS" id="PR01036">
    <property type="entry name" value="TCRTETB"/>
</dbReference>
<feature type="transmembrane region" description="Helical" evidence="7">
    <location>
        <begin position="270"/>
        <end position="295"/>
    </location>
</feature>
<feature type="transmembrane region" description="Helical" evidence="7">
    <location>
        <begin position="171"/>
        <end position="190"/>
    </location>
</feature>
<evidence type="ECO:0000313" key="10">
    <source>
        <dbReference type="Proteomes" id="UP000656813"/>
    </source>
</evidence>
<evidence type="ECO:0000256" key="4">
    <source>
        <dbReference type="ARBA" id="ARBA00022692"/>
    </source>
</evidence>
<feature type="transmembrane region" description="Helical" evidence="7">
    <location>
        <begin position="83"/>
        <end position="101"/>
    </location>
</feature>
<keyword evidence="10" id="KW-1185">Reference proteome</keyword>
<dbReference type="SUPFAM" id="SSF103473">
    <property type="entry name" value="MFS general substrate transporter"/>
    <property type="match status" value="1"/>
</dbReference>
<dbReference type="GO" id="GO:0022857">
    <property type="term" value="F:transmembrane transporter activity"/>
    <property type="evidence" value="ECO:0007669"/>
    <property type="project" value="InterPro"/>
</dbReference>
<keyword evidence="3" id="KW-1003">Cell membrane</keyword>
<comment type="caution">
    <text evidence="9">The sequence shown here is derived from an EMBL/GenBank/DDBJ whole genome shotgun (WGS) entry which is preliminary data.</text>
</comment>
<dbReference type="NCBIfam" id="TIGR00711">
    <property type="entry name" value="efflux_EmrB"/>
    <property type="match status" value="1"/>
</dbReference>
<keyword evidence="2" id="KW-0813">Transport</keyword>
<name>A0A8J3EL22_9BACL</name>
<proteinExistence type="predicted"/>
<feature type="transmembrane region" description="Helical" evidence="7">
    <location>
        <begin position="307"/>
        <end position="328"/>
    </location>
</feature>
<dbReference type="RefSeq" id="WP_188496296.1">
    <property type="nucleotide sequence ID" value="NZ_BMFV01000005.1"/>
</dbReference>
<evidence type="ECO:0000313" key="9">
    <source>
        <dbReference type="EMBL" id="GGH77691.1"/>
    </source>
</evidence>
<dbReference type="EMBL" id="BMFV01000005">
    <property type="protein sequence ID" value="GGH77691.1"/>
    <property type="molecule type" value="Genomic_DNA"/>
</dbReference>
<dbReference type="Gene3D" id="1.20.1720.10">
    <property type="entry name" value="Multidrug resistance protein D"/>
    <property type="match status" value="1"/>
</dbReference>
<dbReference type="Proteomes" id="UP000656813">
    <property type="component" value="Unassembled WGS sequence"/>
</dbReference>
<evidence type="ECO:0000256" key="6">
    <source>
        <dbReference type="ARBA" id="ARBA00023136"/>
    </source>
</evidence>
<keyword evidence="5 7" id="KW-1133">Transmembrane helix</keyword>
<dbReference type="CDD" id="cd17503">
    <property type="entry name" value="MFS_LmrB_MDR_like"/>
    <property type="match status" value="1"/>
</dbReference>